<feature type="region of interest" description="Disordered" evidence="1">
    <location>
        <begin position="109"/>
        <end position="133"/>
    </location>
</feature>
<evidence type="ECO:0000256" key="1">
    <source>
        <dbReference type="SAM" id="MobiDB-lite"/>
    </source>
</evidence>
<name>A0A5J4U2R7_9EUKA</name>
<comment type="caution">
    <text evidence="2">The sequence shown here is derived from an EMBL/GenBank/DDBJ whole genome shotgun (WGS) entry which is preliminary data.</text>
</comment>
<organism evidence="2 3">
    <name type="scientific">Streblomastix strix</name>
    <dbReference type="NCBI Taxonomy" id="222440"/>
    <lineage>
        <taxon>Eukaryota</taxon>
        <taxon>Metamonada</taxon>
        <taxon>Preaxostyla</taxon>
        <taxon>Oxymonadida</taxon>
        <taxon>Streblomastigidae</taxon>
        <taxon>Streblomastix</taxon>
    </lineage>
</organism>
<dbReference type="AlphaFoldDB" id="A0A5J4U2R7"/>
<proteinExistence type="predicted"/>
<dbReference type="EMBL" id="SNRW01021554">
    <property type="protein sequence ID" value="KAA6364513.1"/>
    <property type="molecule type" value="Genomic_DNA"/>
</dbReference>
<dbReference type="Proteomes" id="UP000324800">
    <property type="component" value="Unassembled WGS sequence"/>
</dbReference>
<sequence length="223" mass="23650">MIQQRSSKNKISLPYSADGDFAFSAESGTVWMYSDEWYNSGDIVPDQVTPASDAVPLVDSAVGAAGISTEYSRGDHQHPLQVSSVLPQADTATGDADTANTYARSDHTHHVNLSNDLTPKDGGTGTAGTSNIYASSAHQNPLNVDPSAANVPLINATAAANGTNDYYCRNDHDHPQQLTYDGNITATKFIKTGGLQTEILCANGDTKNNNGIVDLATDQTRDF</sequence>
<gene>
    <name evidence="2" type="ORF">EZS28_039959</name>
</gene>
<accession>A0A5J4U2R7</accession>
<reference evidence="2 3" key="1">
    <citation type="submission" date="2019-03" db="EMBL/GenBank/DDBJ databases">
        <title>Single cell metagenomics reveals metabolic interactions within the superorganism composed of flagellate Streblomastix strix and complex community of Bacteroidetes bacteria on its surface.</title>
        <authorList>
            <person name="Treitli S.C."/>
            <person name="Kolisko M."/>
            <person name="Husnik F."/>
            <person name="Keeling P."/>
            <person name="Hampl V."/>
        </authorList>
    </citation>
    <scope>NUCLEOTIDE SEQUENCE [LARGE SCALE GENOMIC DNA]</scope>
    <source>
        <strain evidence="2">ST1C</strain>
    </source>
</reference>
<protein>
    <submittedName>
        <fullName evidence="2">Uncharacterized protein</fullName>
    </submittedName>
</protein>
<evidence type="ECO:0000313" key="3">
    <source>
        <dbReference type="Proteomes" id="UP000324800"/>
    </source>
</evidence>
<feature type="non-terminal residue" evidence="2">
    <location>
        <position position="223"/>
    </location>
</feature>
<evidence type="ECO:0000313" key="2">
    <source>
        <dbReference type="EMBL" id="KAA6364513.1"/>
    </source>
</evidence>